<dbReference type="SMART" id="SM00911">
    <property type="entry name" value="HWE_HK"/>
    <property type="match status" value="1"/>
</dbReference>
<evidence type="ECO:0000259" key="8">
    <source>
        <dbReference type="SMART" id="SM00911"/>
    </source>
</evidence>
<dbReference type="AlphaFoldDB" id="A0A1I3Q7F2"/>
<keyword evidence="4" id="KW-0808">Transferase</keyword>
<evidence type="ECO:0000313" key="10">
    <source>
        <dbReference type="Proteomes" id="UP000242763"/>
    </source>
</evidence>
<gene>
    <name evidence="9" type="ORF">SAMN03080618_02561</name>
</gene>
<dbReference type="STRING" id="1121003.SAMN03080618_02561"/>
<evidence type="ECO:0000256" key="5">
    <source>
        <dbReference type="ARBA" id="ARBA00022741"/>
    </source>
</evidence>
<organism evidence="9 10">
    <name type="scientific">Aquamicrobium aerolatum DSM 21857</name>
    <dbReference type="NCBI Taxonomy" id="1121003"/>
    <lineage>
        <taxon>Bacteria</taxon>
        <taxon>Pseudomonadati</taxon>
        <taxon>Pseudomonadota</taxon>
        <taxon>Alphaproteobacteria</taxon>
        <taxon>Hyphomicrobiales</taxon>
        <taxon>Phyllobacteriaceae</taxon>
        <taxon>Aerobium</taxon>
    </lineage>
</organism>
<dbReference type="Pfam" id="PF07536">
    <property type="entry name" value="HWE_HK"/>
    <property type="match status" value="1"/>
</dbReference>
<proteinExistence type="predicted"/>
<dbReference type="Gene3D" id="3.30.450.20">
    <property type="entry name" value="PAS domain"/>
    <property type="match status" value="1"/>
</dbReference>
<dbReference type="SUPFAM" id="SSF55785">
    <property type="entry name" value="PYP-like sensor domain (PAS domain)"/>
    <property type="match status" value="1"/>
</dbReference>
<keyword evidence="7" id="KW-0067">ATP-binding</keyword>
<evidence type="ECO:0000256" key="2">
    <source>
        <dbReference type="ARBA" id="ARBA00012438"/>
    </source>
</evidence>
<sequence>MPSKSGVRSSLNSWLRRAPGNASKMALPGVVVLEPFHTSRILCFIVPVTKGTGGKLKPMGVGIIDSTRPGDARSPHADIAQGRGLLRALRNTGITVFYQTPDLKVVWGQNIPENWLDGRIEGKVDRDFLPASVASWISDRKRAVLETGISDSVEFRDGEDQSRWYDMWIDADFSDEGVLQGVITTVVEITERKHREQTLRTLLREVSHRSKNLLAIIQSIATQTGRYSTTIEGFLDRFRGRLHSLSFSQDLVTSSDWRGATLSELVGTQVMRFRGDEDHSVRFEGADVYLNPNAALHIGLALHELVVNSMSHGALARHDGRVHLHSELAKDGDVLILLWSERTVGLLSPIKRFGSVALERVVPLSLDGTATVEYVDGQLDYRLEIPSANFEIEQLSHG</sequence>
<keyword evidence="3" id="KW-0597">Phosphoprotein</keyword>
<evidence type="ECO:0000256" key="7">
    <source>
        <dbReference type="ARBA" id="ARBA00022840"/>
    </source>
</evidence>
<evidence type="ECO:0000256" key="4">
    <source>
        <dbReference type="ARBA" id="ARBA00022679"/>
    </source>
</evidence>
<evidence type="ECO:0000313" key="9">
    <source>
        <dbReference type="EMBL" id="SFJ29620.1"/>
    </source>
</evidence>
<evidence type="ECO:0000256" key="6">
    <source>
        <dbReference type="ARBA" id="ARBA00022777"/>
    </source>
</evidence>
<dbReference type="GO" id="GO:0005524">
    <property type="term" value="F:ATP binding"/>
    <property type="evidence" value="ECO:0007669"/>
    <property type="project" value="UniProtKB-KW"/>
</dbReference>
<dbReference type="PANTHER" id="PTHR41523">
    <property type="entry name" value="TWO-COMPONENT SYSTEM SENSOR PROTEIN"/>
    <property type="match status" value="1"/>
</dbReference>
<dbReference type="EC" id="2.7.13.3" evidence="2"/>
<keyword evidence="6 9" id="KW-0418">Kinase</keyword>
<evidence type="ECO:0000256" key="1">
    <source>
        <dbReference type="ARBA" id="ARBA00000085"/>
    </source>
</evidence>
<dbReference type="InterPro" id="IPR011102">
    <property type="entry name" value="Sig_transdc_His_kinase_HWE"/>
</dbReference>
<dbReference type="PANTHER" id="PTHR41523:SF7">
    <property type="entry name" value="HISTIDINE KINASE"/>
    <property type="match status" value="1"/>
</dbReference>
<dbReference type="GO" id="GO:0004673">
    <property type="term" value="F:protein histidine kinase activity"/>
    <property type="evidence" value="ECO:0007669"/>
    <property type="project" value="UniProtKB-EC"/>
</dbReference>
<feature type="domain" description="Signal transduction histidine kinase HWE region" evidence="8">
    <location>
        <begin position="205"/>
        <end position="287"/>
    </location>
</feature>
<accession>A0A1I3Q7F2</accession>
<name>A0A1I3Q7F2_9HYPH</name>
<protein>
    <recommendedName>
        <fullName evidence="2">histidine kinase</fullName>
        <ecNumber evidence="2">2.7.13.3</ecNumber>
    </recommendedName>
</protein>
<dbReference type="Proteomes" id="UP000242763">
    <property type="component" value="Unassembled WGS sequence"/>
</dbReference>
<evidence type="ECO:0000256" key="3">
    <source>
        <dbReference type="ARBA" id="ARBA00022553"/>
    </source>
</evidence>
<keyword evidence="5" id="KW-0547">Nucleotide-binding</keyword>
<reference evidence="10" key="1">
    <citation type="submission" date="2016-10" db="EMBL/GenBank/DDBJ databases">
        <authorList>
            <person name="Varghese N."/>
            <person name="Submissions S."/>
        </authorList>
    </citation>
    <scope>NUCLEOTIDE SEQUENCE [LARGE SCALE GENOMIC DNA]</scope>
    <source>
        <strain evidence="10">DSM 21857</strain>
    </source>
</reference>
<dbReference type="EMBL" id="FORF01000014">
    <property type="protein sequence ID" value="SFJ29620.1"/>
    <property type="molecule type" value="Genomic_DNA"/>
</dbReference>
<comment type="catalytic activity">
    <reaction evidence="1">
        <text>ATP + protein L-histidine = ADP + protein N-phospho-L-histidine.</text>
        <dbReference type="EC" id="2.7.13.3"/>
    </reaction>
</comment>
<keyword evidence="10" id="KW-1185">Reference proteome</keyword>
<dbReference type="InterPro" id="IPR035965">
    <property type="entry name" value="PAS-like_dom_sf"/>
</dbReference>